<dbReference type="Pfam" id="PF00561">
    <property type="entry name" value="Abhydrolase_1"/>
    <property type="match status" value="1"/>
</dbReference>
<keyword evidence="4" id="KW-1185">Reference proteome</keyword>
<dbReference type="InterPro" id="IPR000073">
    <property type="entry name" value="AB_hydrolase_1"/>
</dbReference>
<dbReference type="RefSeq" id="WP_245760516.1">
    <property type="nucleotide sequence ID" value="NZ_FPCG01000001.1"/>
</dbReference>
<protein>
    <submittedName>
        <fullName evidence="3">Pimeloyl-ACP methyl ester carboxylesterase</fullName>
    </submittedName>
</protein>
<evidence type="ECO:0000313" key="4">
    <source>
        <dbReference type="Proteomes" id="UP000198881"/>
    </source>
</evidence>
<name>A0A1I7MEG1_9MICC</name>
<dbReference type="AlphaFoldDB" id="A0A1I7MEG1"/>
<dbReference type="PANTHER" id="PTHR46118">
    <property type="entry name" value="PROTEIN ABHD11"/>
    <property type="match status" value="1"/>
</dbReference>
<sequence>MTVESTNRTPSIHSVQTGEDGAARKLVFLHGLFGRGKNFASIAKALQPEFQCLLVDLPNHGKSTWTEEFDYVQMADAVADHLAAGFAQDGPVDVLGHSMGGKVAMILALRHPELVRKLVVEDVAPVDTGAGRSEFDHLLGSLIALDLDSVSSRSDADAQLQEPIGQRGVRGFLLQNLVRTDGGFAWEPNLELLHGQLDRVMGFPAESLEGKSFDGPVLWMAGERSDYVKDEDQPTMEGWFPRTLRVTIKGATHWVHSDQPESFTAALRTFLLAD</sequence>
<dbReference type="InterPro" id="IPR029058">
    <property type="entry name" value="AB_hydrolase_fold"/>
</dbReference>
<dbReference type="Gene3D" id="3.40.50.1820">
    <property type="entry name" value="alpha/beta hydrolase"/>
    <property type="match status" value="1"/>
</dbReference>
<feature type="domain" description="AB hydrolase-1" evidence="2">
    <location>
        <begin position="26"/>
        <end position="258"/>
    </location>
</feature>
<dbReference type="SUPFAM" id="SSF53474">
    <property type="entry name" value="alpha/beta-Hydrolases"/>
    <property type="match status" value="1"/>
</dbReference>
<dbReference type="STRING" id="574650.SAMN04487966_101310"/>
<evidence type="ECO:0000313" key="3">
    <source>
        <dbReference type="EMBL" id="SFV20327.1"/>
    </source>
</evidence>
<reference evidence="3 4" key="1">
    <citation type="submission" date="2016-10" db="EMBL/GenBank/DDBJ databases">
        <authorList>
            <person name="de Groot N.N."/>
        </authorList>
    </citation>
    <scope>NUCLEOTIDE SEQUENCE [LARGE SCALE GENOMIC DNA]</scope>
    <source>
        <strain evidence="3 4">CGMCC 1.7054</strain>
    </source>
</reference>
<proteinExistence type="predicted"/>
<keyword evidence="1" id="KW-0378">Hydrolase</keyword>
<organism evidence="3 4">
    <name type="scientific">Micrococcus terreus</name>
    <dbReference type="NCBI Taxonomy" id="574650"/>
    <lineage>
        <taxon>Bacteria</taxon>
        <taxon>Bacillati</taxon>
        <taxon>Actinomycetota</taxon>
        <taxon>Actinomycetes</taxon>
        <taxon>Micrococcales</taxon>
        <taxon>Micrococcaceae</taxon>
        <taxon>Micrococcus</taxon>
    </lineage>
</organism>
<dbReference type="InterPro" id="IPR000639">
    <property type="entry name" value="Epox_hydrolase-like"/>
</dbReference>
<evidence type="ECO:0000259" key="2">
    <source>
        <dbReference type="Pfam" id="PF00561"/>
    </source>
</evidence>
<dbReference type="GO" id="GO:0016787">
    <property type="term" value="F:hydrolase activity"/>
    <property type="evidence" value="ECO:0007669"/>
    <property type="project" value="UniProtKB-KW"/>
</dbReference>
<dbReference type="PANTHER" id="PTHR46118:SF4">
    <property type="entry name" value="PROTEIN ABHD11"/>
    <property type="match status" value="1"/>
</dbReference>
<accession>A0A1I7MEG1</accession>
<dbReference type="Proteomes" id="UP000198881">
    <property type="component" value="Unassembled WGS sequence"/>
</dbReference>
<gene>
    <name evidence="3" type="ORF">SAMN04487966_101310</name>
</gene>
<evidence type="ECO:0000256" key="1">
    <source>
        <dbReference type="ARBA" id="ARBA00022801"/>
    </source>
</evidence>
<dbReference type="PRINTS" id="PR00412">
    <property type="entry name" value="EPOXHYDRLASE"/>
</dbReference>
<dbReference type="PRINTS" id="PR00111">
    <property type="entry name" value="ABHYDROLASE"/>
</dbReference>
<dbReference type="EMBL" id="FPCG01000001">
    <property type="protein sequence ID" value="SFV20327.1"/>
    <property type="molecule type" value="Genomic_DNA"/>
</dbReference>